<evidence type="ECO:0000259" key="2">
    <source>
        <dbReference type="PROSITE" id="PS50110"/>
    </source>
</evidence>
<dbReference type="RefSeq" id="WP_200787521.1">
    <property type="nucleotide sequence ID" value="NZ_JAEDAO010000001.1"/>
</dbReference>
<protein>
    <submittedName>
        <fullName evidence="3">Response regulator</fullName>
    </submittedName>
</protein>
<dbReference type="SMART" id="SM00448">
    <property type="entry name" value="REC"/>
    <property type="match status" value="1"/>
</dbReference>
<dbReference type="Proteomes" id="UP000617041">
    <property type="component" value="Unassembled WGS sequence"/>
</dbReference>
<dbReference type="PROSITE" id="PS50110">
    <property type="entry name" value="RESPONSE_REGULATORY"/>
    <property type="match status" value="1"/>
</dbReference>
<feature type="domain" description="Response regulatory" evidence="2">
    <location>
        <begin position="3"/>
        <end position="114"/>
    </location>
</feature>
<accession>A0A934Q037</accession>
<dbReference type="Gene3D" id="3.40.50.2300">
    <property type="match status" value="1"/>
</dbReference>
<comment type="caution">
    <text evidence="3">The sequence shown here is derived from an EMBL/GenBank/DDBJ whole genome shotgun (WGS) entry which is preliminary data.</text>
</comment>
<evidence type="ECO:0000313" key="3">
    <source>
        <dbReference type="EMBL" id="MBK0392593.1"/>
    </source>
</evidence>
<dbReference type="AlphaFoldDB" id="A0A934Q037"/>
<dbReference type="InterPro" id="IPR001789">
    <property type="entry name" value="Sig_transdc_resp-reg_receiver"/>
</dbReference>
<keyword evidence="4" id="KW-1185">Reference proteome</keyword>
<dbReference type="EMBL" id="JAEDAO010000001">
    <property type="protein sequence ID" value="MBK0392593.1"/>
    <property type="molecule type" value="Genomic_DNA"/>
</dbReference>
<organism evidence="3 4">
    <name type="scientific">Ramlibacter algicola</name>
    <dbReference type="NCBI Taxonomy" id="2795217"/>
    <lineage>
        <taxon>Bacteria</taxon>
        <taxon>Pseudomonadati</taxon>
        <taxon>Pseudomonadota</taxon>
        <taxon>Betaproteobacteria</taxon>
        <taxon>Burkholderiales</taxon>
        <taxon>Comamonadaceae</taxon>
        <taxon>Ramlibacter</taxon>
    </lineage>
</organism>
<name>A0A934Q037_9BURK</name>
<gene>
    <name evidence="3" type="ORF">I8E28_08310</name>
</gene>
<feature type="modified residue" description="4-aspartylphosphate" evidence="1">
    <location>
        <position position="52"/>
    </location>
</feature>
<evidence type="ECO:0000313" key="4">
    <source>
        <dbReference type="Proteomes" id="UP000617041"/>
    </source>
</evidence>
<proteinExistence type="predicted"/>
<dbReference type="InterPro" id="IPR011006">
    <property type="entry name" value="CheY-like_superfamily"/>
</dbReference>
<sequence length="158" mass="17114">MQRVLVADSHRDCRESLAELLAMDGDLVAHAASFEEVLQAMNAEDFDFLLVDCRLDGASAFLLEGLGERCRGRLAITVTSTDDPAVGRFTAAGVAVLPKPLDHRLLRKLIDCPLLRLVMLCAEQGFRPQLKVDWLPQSSTRTGAAAAEVRGSQAPGAR</sequence>
<dbReference type="Pfam" id="PF00072">
    <property type="entry name" value="Response_reg"/>
    <property type="match status" value="1"/>
</dbReference>
<reference evidence="3" key="1">
    <citation type="submission" date="2020-12" db="EMBL/GenBank/DDBJ databases">
        <title>Ramlibacter sp. nov., isolated from a freshwater alga, Cryptomonas.</title>
        <authorList>
            <person name="Kim H.M."/>
            <person name="Jeon C.O."/>
        </authorList>
    </citation>
    <scope>NUCLEOTIDE SEQUENCE</scope>
    <source>
        <strain evidence="3">CrO1</strain>
    </source>
</reference>
<dbReference type="SUPFAM" id="SSF52172">
    <property type="entry name" value="CheY-like"/>
    <property type="match status" value="1"/>
</dbReference>
<dbReference type="GO" id="GO:0000160">
    <property type="term" value="P:phosphorelay signal transduction system"/>
    <property type="evidence" value="ECO:0007669"/>
    <property type="project" value="InterPro"/>
</dbReference>
<evidence type="ECO:0000256" key="1">
    <source>
        <dbReference type="PROSITE-ProRule" id="PRU00169"/>
    </source>
</evidence>
<keyword evidence="1" id="KW-0597">Phosphoprotein</keyword>